<feature type="region of interest" description="Disordered" evidence="1">
    <location>
        <begin position="40"/>
        <end position="64"/>
    </location>
</feature>
<dbReference type="Proteomes" id="UP000054166">
    <property type="component" value="Unassembled WGS sequence"/>
</dbReference>
<organism evidence="2 3">
    <name type="scientific">Piloderma croceum (strain F 1598)</name>
    <dbReference type="NCBI Taxonomy" id="765440"/>
    <lineage>
        <taxon>Eukaryota</taxon>
        <taxon>Fungi</taxon>
        <taxon>Dikarya</taxon>
        <taxon>Basidiomycota</taxon>
        <taxon>Agaricomycotina</taxon>
        <taxon>Agaricomycetes</taxon>
        <taxon>Agaricomycetidae</taxon>
        <taxon>Atheliales</taxon>
        <taxon>Atheliaceae</taxon>
        <taxon>Piloderma</taxon>
    </lineage>
</organism>
<name>A0A0C3FAT3_PILCF</name>
<evidence type="ECO:0000313" key="3">
    <source>
        <dbReference type="Proteomes" id="UP000054166"/>
    </source>
</evidence>
<gene>
    <name evidence="2" type="ORF">PILCRDRAFT_12538</name>
</gene>
<keyword evidence="3" id="KW-1185">Reference proteome</keyword>
<feature type="compositionally biased region" description="Acidic residues" evidence="1">
    <location>
        <begin position="270"/>
        <end position="282"/>
    </location>
</feature>
<dbReference type="AlphaFoldDB" id="A0A0C3FAT3"/>
<feature type="compositionally biased region" description="Low complexity" evidence="1">
    <location>
        <begin position="42"/>
        <end position="59"/>
    </location>
</feature>
<reference evidence="2 3" key="1">
    <citation type="submission" date="2014-04" db="EMBL/GenBank/DDBJ databases">
        <authorList>
            <consortium name="DOE Joint Genome Institute"/>
            <person name="Kuo A."/>
            <person name="Tarkka M."/>
            <person name="Buscot F."/>
            <person name="Kohler A."/>
            <person name="Nagy L.G."/>
            <person name="Floudas D."/>
            <person name="Copeland A."/>
            <person name="Barry K.W."/>
            <person name="Cichocki N."/>
            <person name="Veneault-Fourrey C."/>
            <person name="LaButti K."/>
            <person name="Lindquist E.A."/>
            <person name="Lipzen A."/>
            <person name="Lundell T."/>
            <person name="Morin E."/>
            <person name="Murat C."/>
            <person name="Sun H."/>
            <person name="Tunlid A."/>
            <person name="Henrissat B."/>
            <person name="Grigoriev I.V."/>
            <person name="Hibbett D.S."/>
            <person name="Martin F."/>
            <person name="Nordberg H.P."/>
            <person name="Cantor M.N."/>
            <person name="Hua S.X."/>
        </authorList>
    </citation>
    <scope>NUCLEOTIDE SEQUENCE [LARGE SCALE GENOMIC DNA]</scope>
    <source>
        <strain evidence="2 3">F 1598</strain>
    </source>
</reference>
<proteinExistence type="predicted"/>
<dbReference type="EMBL" id="KN833031">
    <property type="protein sequence ID" value="KIM76846.1"/>
    <property type="molecule type" value="Genomic_DNA"/>
</dbReference>
<dbReference type="HOGENOM" id="CLU_797196_0_0_1"/>
<dbReference type="InParanoid" id="A0A0C3FAT3"/>
<evidence type="ECO:0000256" key="1">
    <source>
        <dbReference type="SAM" id="MobiDB-lite"/>
    </source>
</evidence>
<accession>A0A0C3FAT3</accession>
<feature type="region of interest" description="Disordered" evidence="1">
    <location>
        <begin position="1"/>
        <end position="26"/>
    </location>
</feature>
<evidence type="ECO:0000313" key="2">
    <source>
        <dbReference type="EMBL" id="KIM76846.1"/>
    </source>
</evidence>
<sequence length="348" mass="37333">MPVDRTDRSSMHSRSSGRSGPLQFKLTRPLIPVTVATLSERGSASSYTSGPSSTSSSSPIYPMPLYQPMTSDSTHFNPANFASSHLVNVGSVAFPNAPAQFANIPAPFPNTPAPFPNIPAPFPNNPAQFPNISAQFPNTPAPFLNIPAPFPNIPAPFPNTPAAFLNPPAPFPGIPAPFANFLPPHPINANSVAFPDIPAAFPDIPAAFQEAPDPVAQDQNGQPDYLGFDLDFFNIFNIAEDGPGPAEDGPGATEDSATGVVVSTEGMEIDDTESDQGEEDGQEAQGVAHLRDPRSLDTASASDKRAFFGRTIRAQMVSRPRFDHLPEFVRENDLFAKVQRQRNKSFNR</sequence>
<feature type="compositionally biased region" description="Basic and acidic residues" evidence="1">
    <location>
        <begin position="1"/>
        <end position="10"/>
    </location>
</feature>
<dbReference type="STRING" id="765440.A0A0C3FAT3"/>
<protein>
    <submittedName>
        <fullName evidence="2">Uncharacterized protein</fullName>
    </submittedName>
</protein>
<feature type="region of interest" description="Disordered" evidence="1">
    <location>
        <begin position="270"/>
        <end position="302"/>
    </location>
</feature>
<reference evidence="3" key="2">
    <citation type="submission" date="2015-01" db="EMBL/GenBank/DDBJ databases">
        <title>Evolutionary Origins and Diversification of the Mycorrhizal Mutualists.</title>
        <authorList>
            <consortium name="DOE Joint Genome Institute"/>
            <consortium name="Mycorrhizal Genomics Consortium"/>
            <person name="Kohler A."/>
            <person name="Kuo A."/>
            <person name="Nagy L.G."/>
            <person name="Floudas D."/>
            <person name="Copeland A."/>
            <person name="Barry K.W."/>
            <person name="Cichocki N."/>
            <person name="Veneault-Fourrey C."/>
            <person name="LaButti K."/>
            <person name="Lindquist E.A."/>
            <person name="Lipzen A."/>
            <person name="Lundell T."/>
            <person name="Morin E."/>
            <person name="Murat C."/>
            <person name="Riley R."/>
            <person name="Ohm R."/>
            <person name="Sun H."/>
            <person name="Tunlid A."/>
            <person name="Henrissat B."/>
            <person name="Grigoriev I.V."/>
            <person name="Hibbett D.S."/>
            <person name="Martin F."/>
        </authorList>
    </citation>
    <scope>NUCLEOTIDE SEQUENCE [LARGE SCALE GENOMIC DNA]</scope>
    <source>
        <strain evidence="3">F 1598</strain>
    </source>
</reference>